<feature type="compositionally biased region" description="Low complexity" evidence="9">
    <location>
        <begin position="213"/>
        <end position="234"/>
    </location>
</feature>
<dbReference type="GO" id="GO:0003677">
    <property type="term" value="F:DNA binding"/>
    <property type="evidence" value="ECO:0007669"/>
    <property type="project" value="UniProtKB-KW"/>
</dbReference>
<evidence type="ECO:0000259" key="11">
    <source>
        <dbReference type="Pfam" id="PF05699"/>
    </source>
</evidence>
<dbReference type="InterPro" id="IPR052035">
    <property type="entry name" value="ZnF_BED_domain_contain"/>
</dbReference>
<evidence type="ECO:0000256" key="2">
    <source>
        <dbReference type="ARBA" id="ARBA00022723"/>
    </source>
</evidence>
<dbReference type="Pfam" id="PF05699">
    <property type="entry name" value="Dimer_Tnp_hAT"/>
    <property type="match status" value="1"/>
</dbReference>
<evidence type="ECO:0000256" key="3">
    <source>
        <dbReference type="ARBA" id="ARBA00022771"/>
    </source>
</evidence>
<dbReference type="InterPro" id="IPR036236">
    <property type="entry name" value="Znf_C2H2_sf"/>
</dbReference>
<evidence type="ECO:0008006" key="14">
    <source>
        <dbReference type="Google" id="ProtNLM"/>
    </source>
</evidence>
<protein>
    <recommendedName>
        <fullName evidence="14">BED-type domain-containing protein</fullName>
    </recommendedName>
</protein>
<keyword evidence="6" id="KW-0238">DNA-binding</keyword>
<evidence type="ECO:0000256" key="4">
    <source>
        <dbReference type="ARBA" id="ARBA00022833"/>
    </source>
</evidence>
<keyword evidence="2" id="KW-0479">Metal-binding</keyword>
<evidence type="ECO:0000256" key="9">
    <source>
        <dbReference type="SAM" id="MobiDB-lite"/>
    </source>
</evidence>
<dbReference type="SUPFAM" id="SSF57667">
    <property type="entry name" value="beta-beta-alpha zinc fingers"/>
    <property type="match status" value="1"/>
</dbReference>
<sequence>MDPADALLLEPSAALVAPPDHHSEPLDDAPPVVANASAVATSVRRRSGRPKADSALALPSFIWDYFVKDASGKFVLCTLCPAQTTRFAYSGGTSTMNRHLRKKHHKYAPGKSAADYDSYARGASSCRRRHALRQPITASESGAPAVSQCGTTVAATSTSSLVVTAADGTPVAPVGTGSDSCGAHHSSKHRQQLQLQQYQLVEELRSARRRAGNHYSHNSHNSHNNHNNHNNSGSSSGGTGAPSKKLASDVGPLSAALAAEFDPTAASFGSIAATAAASGALQFPVGFELHDAGMDAAGLVDQRFVDYASALPGAAAATTTNAATMGCGGQGGRGRRLRAGSGGALGAAGGYGNAGAAAAAAAASLKMLTHRLLQFLIAQYEPLDVSHVSAELGMLLMGGATEWPGVSGLHGFGYGGAGSGHGGSSSYGMGHAGVKLPSEETLKLALANLYYSQREILKEVVADVEVLSLSLNNWTSAFGQNVLTVSGHWISHGFRRRDCVLEVYVLPLDERVNTIALLRDVMEKWDIPPSKVAALTMRPRTPTANGAGGDDSATLQAAEKAQTEEEHAEANAIHSEYPGLAVVRCFVEELEGAVTSGLRECADFTRRCRNYVSYFIQNPSEYQIFLALQRSMGEEASASSATHTHAASFAATADGVSVSIAESGNATIGDQFDGLKEDQTSYAATDGAASSTLNCRTGPLTSTSSCNTGEALPVICDFDDRWNSTTEMMCRIVQLEPMLLRYKMGLESDTNPARRPMQLRFLCCELSSEEWATLKQLARLLERIEGLVHVSPHVYAGLSLAYPLLHSLKKHLAHAATWVTDALVATVRHTIVSKLNMDLCLSGQAPSSAYLSCLLDPRFKTLPFLSTPEKEQLIESLYHLLGVRAKNDVTDQSQDQLDPASDEGQTDEQKKQDGNGSASSVCVAGAALPNKKAAALLHEFFPLDEPATELDKLKAQVQQYLDSPSLPATDDTEHDPLEWWGRYRRSFPSLARLAKKYLCISAVSTPFQEAFTNYGQLMREKRARLDIEVAAQILFCRSVLRIPEMERIGV</sequence>
<evidence type="ECO:0000256" key="7">
    <source>
        <dbReference type="ARBA" id="ARBA00023163"/>
    </source>
</evidence>
<feature type="domain" description="HAT C-terminal dimerisation" evidence="11">
    <location>
        <begin position="957"/>
        <end position="1038"/>
    </location>
</feature>
<comment type="caution">
    <text evidence="12">The sequence shown here is derived from an EMBL/GenBank/DDBJ whole genome shotgun (WGS) entry which is preliminary data.</text>
</comment>
<dbReference type="AlphaFoldDB" id="A0AAV0UT15"/>
<dbReference type="GO" id="GO:0009791">
    <property type="term" value="P:post-embryonic development"/>
    <property type="evidence" value="ECO:0007669"/>
    <property type="project" value="UniProtKB-ARBA"/>
</dbReference>
<accession>A0AAV0UT15</accession>
<feature type="domain" description="BED-type" evidence="10">
    <location>
        <begin position="62"/>
        <end position="104"/>
    </location>
</feature>
<proteinExistence type="predicted"/>
<evidence type="ECO:0000313" key="13">
    <source>
        <dbReference type="Proteomes" id="UP001162031"/>
    </source>
</evidence>
<feature type="region of interest" description="Disordered" evidence="9">
    <location>
        <begin position="889"/>
        <end position="917"/>
    </location>
</feature>
<evidence type="ECO:0000256" key="8">
    <source>
        <dbReference type="ARBA" id="ARBA00023242"/>
    </source>
</evidence>
<evidence type="ECO:0000259" key="10">
    <source>
        <dbReference type="Pfam" id="PF02892"/>
    </source>
</evidence>
<keyword evidence="13" id="KW-1185">Reference proteome</keyword>
<keyword evidence="8" id="KW-0539">Nucleus</keyword>
<dbReference type="Pfam" id="PF02892">
    <property type="entry name" value="zf-BED"/>
    <property type="match status" value="1"/>
</dbReference>
<keyword evidence="3" id="KW-0863">Zinc-finger</keyword>
<evidence type="ECO:0000256" key="5">
    <source>
        <dbReference type="ARBA" id="ARBA00023015"/>
    </source>
</evidence>
<name>A0AAV0UT15_HYABA</name>
<evidence type="ECO:0000256" key="6">
    <source>
        <dbReference type="ARBA" id="ARBA00023125"/>
    </source>
</evidence>
<feature type="region of interest" description="Disordered" evidence="9">
    <location>
        <begin position="210"/>
        <end position="247"/>
    </location>
</feature>
<dbReference type="Proteomes" id="UP001162031">
    <property type="component" value="Unassembled WGS sequence"/>
</dbReference>
<gene>
    <name evidence="12" type="ORF">HBR001_LOCUS7625</name>
</gene>
<dbReference type="InterPro" id="IPR012337">
    <property type="entry name" value="RNaseH-like_sf"/>
</dbReference>
<dbReference type="GO" id="GO:0005634">
    <property type="term" value="C:nucleus"/>
    <property type="evidence" value="ECO:0007669"/>
    <property type="project" value="UniProtKB-SubCell"/>
</dbReference>
<evidence type="ECO:0000313" key="12">
    <source>
        <dbReference type="EMBL" id="CAI5738855.1"/>
    </source>
</evidence>
<dbReference type="InterPro" id="IPR003656">
    <property type="entry name" value="Znf_BED"/>
</dbReference>
<dbReference type="PANTHER" id="PTHR46481">
    <property type="entry name" value="ZINC FINGER BED DOMAIN-CONTAINING PROTEIN 4"/>
    <property type="match status" value="1"/>
</dbReference>
<dbReference type="InterPro" id="IPR008906">
    <property type="entry name" value="HATC_C_dom"/>
</dbReference>
<dbReference type="EMBL" id="CANTFL010001401">
    <property type="protein sequence ID" value="CAI5738855.1"/>
    <property type="molecule type" value="Genomic_DNA"/>
</dbReference>
<keyword evidence="7" id="KW-0804">Transcription</keyword>
<dbReference type="GO" id="GO:0046983">
    <property type="term" value="F:protein dimerization activity"/>
    <property type="evidence" value="ECO:0007669"/>
    <property type="project" value="InterPro"/>
</dbReference>
<keyword evidence="5" id="KW-0805">Transcription regulation</keyword>
<comment type="subcellular location">
    <subcellularLocation>
        <location evidence="1">Nucleus</location>
    </subcellularLocation>
</comment>
<dbReference type="SMART" id="SM00614">
    <property type="entry name" value="ZnF_BED"/>
    <property type="match status" value="1"/>
</dbReference>
<evidence type="ECO:0000256" key="1">
    <source>
        <dbReference type="ARBA" id="ARBA00004123"/>
    </source>
</evidence>
<dbReference type="GO" id="GO:0008270">
    <property type="term" value="F:zinc ion binding"/>
    <property type="evidence" value="ECO:0007669"/>
    <property type="project" value="UniProtKB-KW"/>
</dbReference>
<dbReference type="SUPFAM" id="SSF53098">
    <property type="entry name" value="Ribonuclease H-like"/>
    <property type="match status" value="1"/>
</dbReference>
<reference evidence="12" key="1">
    <citation type="submission" date="2022-12" db="EMBL/GenBank/DDBJ databases">
        <authorList>
            <person name="Webb A."/>
        </authorList>
    </citation>
    <scope>NUCLEOTIDE SEQUENCE</scope>
    <source>
        <strain evidence="12">Hp1</strain>
    </source>
</reference>
<dbReference type="PANTHER" id="PTHR46481:SF10">
    <property type="entry name" value="ZINC FINGER BED DOMAIN-CONTAINING PROTEIN 39"/>
    <property type="match status" value="1"/>
</dbReference>
<keyword evidence="4" id="KW-0862">Zinc</keyword>
<organism evidence="12 13">
    <name type="scientific">Hyaloperonospora brassicae</name>
    <name type="common">Brassica downy mildew</name>
    <name type="synonym">Peronospora brassicae</name>
    <dbReference type="NCBI Taxonomy" id="162125"/>
    <lineage>
        <taxon>Eukaryota</taxon>
        <taxon>Sar</taxon>
        <taxon>Stramenopiles</taxon>
        <taxon>Oomycota</taxon>
        <taxon>Peronosporomycetes</taxon>
        <taxon>Peronosporales</taxon>
        <taxon>Peronosporaceae</taxon>
        <taxon>Hyaloperonospora</taxon>
    </lineage>
</organism>